<feature type="compositionally biased region" description="Gly residues" evidence="1">
    <location>
        <begin position="188"/>
        <end position="202"/>
    </location>
</feature>
<dbReference type="Pfam" id="PF13529">
    <property type="entry name" value="Peptidase_C39_2"/>
    <property type="match status" value="1"/>
</dbReference>
<name>A0ABR9PLJ0_9BACT</name>
<protein>
    <submittedName>
        <fullName evidence="3">LysM peptidoglycan-binding domain-containing protein</fullName>
    </submittedName>
</protein>
<gene>
    <name evidence="3" type="ORF">G4177_11230</name>
</gene>
<dbReference type="Gene3D" id="3.90.70.10">
    <property type="entry name" value="Cysteine proteinases"/>
    <property type="match status" value="1"/>
</dbReference>
<evidence type="ECO:0000313" key="4">
    <source>
        <dbReference type="Proteomes" id="UP001516472"/>
    </source>
</evidence>
<dbReference type="InterPro" id="IPR036779">
    <property type="entry name" value="LysM_dom_sf"/>
</dbReference>
<evidence type="ECO:0000313" key="3">
    <source>
        <dbReference type="EMBL" id="MBE4748734.1"/>
    </source>
</evidence>
<dbReference type="SMART" id="SM00257">
    <property type="entry name" value="LysM"/>
    <property type="match status" value="1"/>
</dbReference>
<dbReference type="InterPro" id="IPR039564">
    <property type="entry name" value="Peptidase_C39-like"/>
</dbReference>
<dbReference type="InterPro" id="IPR018392">
    <property type="entry name" value="LysM"/>
</dbReference>
<feature type="compositionally biased region" description="Polar residues" evidence="1">
    <location>
        <begin position="214"/>
        <end position="229"/>
    </location>
</feature>
<dbReference type="EMBL" id="JAAIYO010000002">
    <property type="protein sequence ID" value="MBE4748734.1"/>
    <property type="molecule type" value="Genomic_DNA"/>
</dbReference>
<feature type="region of interest" description="Disordered" evidence="1">
    <location>
        <begin position="161"/>
        <end position="229"/>
    </location>
</feature>
<sequence>MRAALEHAQRRARLQAAAEEHRPSADDLRKALLHAKLKDAGEALRDASGAPSRCDVREAFQRAVLHQRLREAGATAMEHLARREKMNDLRQALGSLPGAPPPQDPATTPYTLQPGDTVGDLAWGLMQQGVPGPVEAIANQIVQLNGLTNPDLIIAGETLQLPTAPGTQGPATGSPDGGTGVGTESPDGGTGTGTGSPGGGTTAPGERYPVPSIKQMSSEGNEDNWNQASNCGPTTMAMILQGYGIGTELSDGAHINQLGQGVGITADGVGYPAIQQMATNNGLTSEWNPGTDVSWIQQQLESGNLVAVNGESNVMLQNEQPAFTSGNFSGGHWIAVTGMTPEGNFIVHDPSSTVTELTPGELERFLAQHHDGGHSVAIHPPPGAAPTQAPSTDVTAQGQALESVRLAPGAMSLAESGFAGQGEFLTRMADTYDVPIDLALAMLWKESQWGTAGASVGANNPGNLKFVGQEGAYEAFQSPGAYGSFAGWSTLEEGIEAYFKLLGTHYRAELDSGDWTALVNRYAPPSENDSGLYVQQVYDYAATVRRQLGLE</sequence>
<dbReference type="RefSeq" id="WP_193348103.1">
    <property type="nucleotide sequence ID" value="NZ_CBCSIP010000373.1"/>
</dbReference>
<feature type="domain" description="LysM" evidence="2">
    <location>
        <begin position="108"/>
        <end position="161"/>
    </location>
</feature>
<evidence type="ECO:0000259" key="2">
    <source>
        <dbReference type="PROSITE" id="PS51782"/>
    </source>
</evidence>
<proteinExistence type="predicted"/>
<evidence type="ECO:0000256" key="1">
    <source>
        <dbReference type="SAM" id="MobiDB-lite"/>
    </source>
</evidence>
<organism evidence="3 4">
    <name type="scientific">Corallococcus soli</name>
    <dbReference type="NCBI Taxonomy" id="2710757"/>
    <lineage>
        <taxon>Bacteria</taxon>
        <taxon>Pseudomonadati</taxon>
        <taxon>Myxococcota</taxon>
        <taxon>Myxococcia</taxon>
        <taxon>Myxococcales</taxon>
        <taxon>Cystobacterineae</taxon>
        <taxon>Myxococcaceae</taxon>
        <taxon>Corallococcus</taxon>
    </lineage>
</organism>
<dbReference type="Gene3D" id="3.10.350.10">
    <property type="entry name" value="LysM domain"/>
    <property type="match status" value="1"/>
</dbReference>
<dbReference type="PROSITE" id="PS51782">
    <property type="entry name" value="LYSM"/>
    <property type="match status" value="1"/>
</dbReference>
<keyword evidence="4" id="KW-1185">Reference proteome</keyword>
<dbReference type="Proteomes" id="UP001516472">
    <property type="component" value="Unassembled WGS sequence"/>
</dbReference>
<reference evidence="3 4" key="1">
    <citation type="submission" date="2020-02" db="EMBL/GenBank/DDBJ databases">
        <authorList>
            <person name="Babadi Z.K."/>
            <person name="Risdian C."/>
            <person name="Ebrahimipour G.H."/>
            <person name="Wink J."/>
        </authorList>
    </citation>
    <scope>NUCLEOTIDE SEQUENCE [LARGE SCALE GENOMIC DNA]</scope>
    <source>
        <strain evidence="3 4">ZKHCc1 1396</strain>
    </source>
</reference>
<comment type="caution">
    <text evidence="3">The sequence shown here is derived from an EMBL/GenBank/DDBJ whole genome shotgun (WGS) entry which is preliminary data.</text>
</comment>
<feature type="region of interest" description="Disordered" evidence="1">
    <location>
        <begin position="374"/>
        <end position="396"/>
    </location>
</feature>
<accession>A0ABR9PLJ0</accession>